<keyword evidence="3" id="KW-0540">Nuclease</keyword>
<gene>
    <name evidence="3" type="ORF">SAMN05444143_10986</name>
</gene>
<dbReference type="PANTHER" id="PTHR12121:SF36">
    <property type="entry name" value="ENDONUCLEASE_EXONUCLEASE_PHOSPHATASE DOMAIN-CONTAINING PROTEIN"/>
    <property type="match status" value="1"/>
</dbReference>
<feature type="domain" description="Endonuclease/exonuclease/phosphatase" evidence="2">
    <location>
        <begin position="30"/>
        <end position="276"/>
    </location>
</feature>
<keyword evidence="3" id="KW-0269">Exonuclease</keyword>
<dbReference type="PANTHER" id="PTHR12121">
    <property type="entry name" value="CARBON CATABOLITE REPRESSOR PROTEIN 4"/>
    <property type="match status" value="1"/>
</dbReference>
<dbReference type="RefSeq" id="WP_024981206.1">
    <property type="nucleotide sequence ID" value="NZ_CBCRUM010000006.1"/>
</dbReference>
<dbReference type="AlphaFoldDB" id="A0A1I4XPP9"/>
<evidence type="ECO:0000259" key="2">
    <source>
        <dbReference type="Pfam" id="PF03372"/>
    </source>
</evidence>
<dbReference type="Proteomes" id="UP000182961">
    <property type="component" value="Unassembled WGS sequence"/>
</dbReference>
<reference evidence="4" key="1">
    <citation type="submission" date="2016-10" db="EMBL/GenBank/DDBJ databases">
        <authorList>
            <person name="Varghese N."/>
            <person name="Submissions S."/>
        </authorList>
    </citation>
    <scope>NUCLEOTIDE SEQUENCE [LARGE SCALE GENOMIC DNA]</scope>
    <source>
        <strain evidence="4">DSM 4002</strain>
    </source>
</reference>
<evidence type="ECO:0000313" key="4">
    <source>
        <dbReference type="Proteomes" id="UP000182961"/>
    </source>
</evidence>
<name>A0A1I4XPP9_9FLAO</name>
<dbReference type="InterPro" id="IPR005135">
    <property type="entry name" value="Endo/exonuclease/phosphatase"/>
</dbReference>
<dbReference type="EMBL" id="FOUT01000009">
    <property type="protein sequence ID" value="SFN27821.1"/>
    <property type="molecule type" value="Genomic_DNA"/>
</dbReference>
<dbReference type="CDD" id="cd09083">
    <property type="entry name" value="EEP-1"/>
    <property type="match status" value="1"/>
</dbReference>
<dbReference type="Pfam" id="PF03372">
    <property type="entry name" value="Exo_endo_phos"/>
    <property type="match status" value="1"/>
</dbReference>
<keyword evidence="3" id="KW-0255">Endonuclease</keyword>
<proteinExistence type="predicted"/>
<keyword evidence="3" id="KW-0378">Hydrolase</keyword>
<evidence type="ECO:0000256" key="1">
    <source>
        <dbReference type="SAM" id="SignalP"/>
    </source>
</evidence>
<keyword evidence="1" id="KW-0732">Signal</keyword>
<feature type="signal peptide" evidence="1">
    <location>
        <begin position="1"/>
        <end position="21"/>
    </location>
</feature>
<dbReference type="GO" id="GO:0000175">
    <property type="term" value="F:3'-5'-RNA exonuclease activity"/>
    <property type="evidence" value="ECO:0007669"/>
    <property type="project" value="TreeGrafter"/>
</dbReference>
<dbReference type="InterPro" id="IPR050410">
    <property type="entry name" value="CCR4/nocturin_mRNA_transcr"/>
</dbReference>
<dbReference type="SUPFAM" id="SSF56219">
    <property type="entry name" value="DNase I-like"/>
    <property type="match status" value="1"/>
</dbReference>
<feature type="chain" id="PRO_5010205887" evidence="1">
    <location>
        <begin position="22"/>
        <end position="285"/>
    </location>
</feature>
<dbReference type="eggNOG" id="COG3568">
    <property type="taxonomic scope" value="Bacteria"/>
</dbReference>
<protein>
    <submittedName>
        <fullName evidence="3">Metal-dependent hydrolase, endonuclease/exonuclease/phosphatase family</fullName>
    </submittedName>
</protein>
<dbReference type="InterPro" id="IPR036691">
    <property type="entry name" value="Endo/exonu/phosph_ase_sf"/>
</dbReference>
<evidence type="ECO:0000313" key="3">
    <source>
        <dbReference type="EMBL" id="SFN27821.1"/>
    </source>
</evidence>
<keyword evidence="4" id="KW-1185">Reference proteome</keyword>
<accession>A0A1I4XPP9</accession>
<dbReference type="Gene3D" id="3.60.10.10">
    <property type="entry name" value="Endonuclease/exonuclease/phosphatase"/>
    <property type="match status" value="1"/>
</dbReference>
<sequence>MKKIISSICFALAFFLGNAQNAKTSNYTIMSFNIRYDNPNDGANSWQNRKDNALKMLRYNEVDVLGLQEVLAHQLADIKKEFPEYEAIGVGREDGKVKGEFSPVLFNKNKFQLLQSGYFWLSETPTLPSKGWDAACERIATWVQLKDKKSGKKVFVINTHFDHEGQVARQESVALIKTKIDQLSSNFPVILMGDFNATPESSIIQSLLKNDSRTPLFDAKNKAKVVYGPQWTFHDFGKIPFEKRILIDYFMVSPSVNVQKYGVLAETLNQTQLSDHTPILIKVTL</sequence>
<organism evidence="3 4">
    <name type="scientific">Flavobacterium succinicans</name>
    <dbReference type="NCBI Taxonomy" id="29536"/>
    <lineage>
        <taxon>Bacteria</taxon>
        <taxon>Pseudomonadati</taxon>
        <taxon>Bacteroidota</taxon>
        <taxon>Flavobacteriia</taxon>
        <taxon>Flavobacteriales</taxon>
        <taxon>Flavobacteriaceae</taxon>
        <taxon>Flavobacterium</taxon>
    </lineage>
</organism>
<dbReference type="GO" id="GO:0004519">
    <property type="term" value="F:endonuclease activity"/>
    <property type="evidence" value="ECO:0007669"/>
    <property type="project" value="UniProtKB-KW"/>
</dbReference>